<dbReference type="InterPro" id="IPR021327">
    <property type="entry name" value="DUF2934"/>
</dbReference>
<dbReference type="Pfam" id="PF11154">
    <property type="entry name" value="DUF2934"/>
    <property type="match status" value="1"/>
</dbReference>
<evidence type="ECO:0000313" key="2">
    <source>
        <dbReference type="EMBL" id="GLQ10974.1"/>
    </source>
</evidence>
<dbReference type="RefSeq" id="WP_284392056.1">
    <property type="nucleotide sequence ID" value="NZ_BSNG01000001.1"/>
</dbReference>
<reference evidence="2" key="2">
    <citation type="submission" date="2023-01" db="EMBL/GenBank/DDBJ databases">
        <title>Draft genome sequence of Devosia yakushimensis strain NBRC 103855.</title>
        <authorList>
            <person name="Sun Q."/>
            <person name="Mori K."/>
        </authorList>
    </citation>
    <scope>NUCLEOTIDE SEQUENCE</scope>
    <source>
        <strain evidence="2">NBRC 103855</strain>
    </source>
</reference>
<evidence type="ECO:0000256" key="1">
    <source>
        <dbReference type="SAM" id="MobiDB-lite"/>
    </source>
</evidence>
<dbReference type="Proteomes" id="UP001161406">
    <property type="component" value="Unassembled WGS sequence"/>
</dbReference>
<evidence type="ECO:0000313" key="3">
    <source>
        <dbReference type="Proteomes" id="UP001161406"/>
    </source>
</evidence>
<gene>
    <name evidence="2" type="ORF">GCM10007913_29060</name>
</gene>
<feature type="region of interest" description="Disordered" evidence="1">
    <location>
        <begin position="43"/>
        <end position="87"/>
    </location>
</feature>
<proteinExistence type="predicted"/>
<organism evidence="2 3">
    <name type="scientific">Devosia yakushimensis</name>
    <dbReference type="NCBI Taxonomy" id="470028"/>
    <lineage>
        <taxon>Bacteria</taxon>
        <taxon>Pseudomonadati</taxon>
        <taxon>Pseudomonadota</taxon>
        <taxon>Alphaproteobacteria</taxon>
        <taxon>Hyphomicrobiales</taxon>
        <taxon>Devosiaceae</taxon>
        <taxon>Devosia</taxon>
    </lineage>
</organism>
<evidence type="ECO:0008006" key="4">
    <source>
        <dbReference type="Google" id="ProtNLM"/>
    </source>
</evidence>
<sequence length="87" mass="9959">MHSNDSDFERTVRDTAYFLWEADGRPSGRDKEYWFTALDKCRRQREADDSTGQAADDNIDDLGRPVNDPGGKRLEQPTGRRGVQDEP</sequence>
<accession>A0ABQ5UIJ7</accession>
<keyword evidence="3" id="KW-1185">Reference proteome</keyword>
<comment type="caution">
    <text evidence="2">The sequence shown here is derived from an EMBL/GenBank/DDBJ whole genome shotgun (WGS) entry which is preliminary data.</text>
</comment>
<protein>
    <recommendedName>
        <fullName evidence="4">DUF2934 domain-containing protein</fullName>
    </recommendedName>
</protein>
<reference evidence="2" key="1">
    <citation type="journal article" date="2014" name="Int. J. Syst. Evol. Microbiol.">
        <title>Complete genome of a new Firmicutes species belonging to the dominant human colonic microbiota ('Ruminococcus bicirculans') reveals two chromosomes and a selective capacity to utilize plant glucans.</title>
        <authorList>
            <consortium name="NISC Comparative Sequencing Program"/>
            <person name="Wegmann U."/>
            <person name="Louis P."/>
            <person name="Goesmann A."/>
            <person name="Henrissat B."/>
            <person name="Duncan S.H."/>
            <person name="Flint H.J."/>
        </authorList>
    </citation>
    <scope>NUCLEOTIDE SEQUENCE</scope>
    <source>
        <strain evidence="2">NBRC 103855</strain>
    </source>
</reference>
<name>A0ABQ5UIJ7_9HYPH</name>
<dbReference type="EMBL" id="BSNG01000001">
    <property type="protein sequence ID" value="GLQ10974.1"/>
    <property type="molecule type" value="Genomic_DNA"/>
</dbReference>